<proteinExistence type="predicted"/>
<protein>
    <submittedName>
        <fullName evidence="2">Uncharacterized protein</fullName>
    </submittedName>
</protein>
<evidence type="ECO:0000256" key="1">
    <source>
        <dbReference type="SAM" id="MobiDB-lite"/>
    </source>
</evidence>
<feature type="region of interest" description="Disordered" evidence="1">
    <location>
        <begin position="50"/>
        <end position="83"/>
    </location>
</feature>
<name>W0FR13_9BACT</name>
<feature type="compositionally biased region" description="Polar residues" evidence="1">
    <location>
        <begin position="69"/>
        <end position="80"/>
    </location>
</feature>
<organism evidence="2">
    <name type="scientific">uncultured bacterium Contigcl_1539</name>
    <dbReference type="NCBI Taxonomy" id="1393650"/>
    <lineage>
        <taxon>Bacteria</taxon>
        <taxon>environmental samples</taxon>
    </lineage>
</organism>
<feature type="compositionally biased region" description="Basic and acidic residues" evidence="1">
    <location>
        <begin position="50"/>
        <end position="67"/>
    </location>
</feature>
<feature type="compositionally biased region" description="Basic and acidic residues" evidence="1">
    <location>
        <begin position="10"/>
        <end position="29"/>
    </location>
</feature>
<feature type="region of interest" description="Disordered" evidence="1">
    <location>
        <begin position="1"/>
        <end position="33"/>
    </location>
</feature>
<reference evidence="2" key="1">
    <citation type="journal article" date="2013" name="PLoS ONE">
        <title>Metagenomic insights into the carbohydrate-active enzymes carried by the microorganisms adhering to solid digesta in the rumen of cows.</title>
        <authorList>
            <person name="Wang L."/>
            <person name="Hatem A."/>
            <person name="Catalyurek U.V."/>
            <person name="Morrison M."/>
            <person name="Yu Z."/>
        </authorList>
    </citation>
    <scope>NUCLEOTIDE SEQUENCE</scope>
</reference>
<accession>W0FR13</accession>
<evidence type="ECO:0000313" key="2">
    <source>
        <dbReference type="EMBL" id="AHF25914.1"/>
    </source>
</evidence>
<dbReference type="EMBL" id="KC246858">
    <property type="protein sequence ID" value="AHF25914.1"/>
    <property type="molecule type" value="Genomic_DNA"/>
</dbReference>
<sequence length="128" mass="14060">MGISSQKNKKSADRKGERNMSKEEWKSTGKELGGAFTGLAKSLIRSAKDGIEKAEEWAEEEVKKDSEPAETQGQESNVFNDGTWRETGKELGKAFMSLGKTLVGTGEEAVEKAEEWAETNDDDTPKES</sequence>
<dbReference type="AlphaFoldDB" id="W0FR13"/>
<feature type="region of interest" description="Disordered" evidence="1">
    <location>
        <begin position="106"/>
        <end position="128"/>
    </location>
</feature>